<dbReference type="Gene3D" id="3.30.160.60">
    <property type="entry name" value="Classic Zinc Finger"/>
    <property type="match status" value="4"/>
</dbReference>
<evidence type="ECO:0000313" key="15">
    <source>
        <dbReference type="RefSeq" id="XP_013421217.1"/>
    </source>
</evidence>
<dbReference type="PANTHER" id="PTHR24406">
    <property type="entry name" value="TRANSCRIPTIONAL REPRESSOR CTCFL-RELATED"/>
    <property type="match status" value="1"/>
</dbReference>
<keyword evidence="7" id="KW-0805">Transcription regulation</keyword>
<evidence type="ECO:0000259" key="13">
    <source>
        <dbReference type="PROSITE" id="PS50157"/>
    </source>
</evidence>
<organism evidence="14 15">
    <name type="scientific">Lingula anatina</name>
    <name type="common">Brachiopod</name>
    <name type="synonym">Lingula unguis</name>
    <dbReference type="NCBI Taxonomy" id="7574"/>
    <lineage>
        <taxon>Eukaryota</taxon>
        <taxon>Metazoa</taxon>
        <taxon>Spiralia</taxon>
        <taxon>Lophotrochozoa</taxon>
        <taxon>Brachiopoda</taxon>
        <taxon>Linguliformea</taxon>
        <taxon>Lingulata</taxon>
        <taxon>Lingulida</taxon>
        <taxon>Linguloidea</taxon>
        <taxon>Lingulidae</taxon>
        <taxon>Lingula</taxon>
    </lineage>
</organism>
<dbReference type="AlphaFoldDB" id="A0A1S3KFF3"/>
<evidence type="ECO:0000313" key="14">
    <source>
        <dbReference type="Proteomes" id="UP000085678"/>
    </source>
</evidence>
<keyword evidence="9" id="KW-0804">Transcription</keyword>
<dbReference type="InParanoid" id="A0A1S3KFF3"/>
<dbReference type="GO" id="GO:0003677">
    <property type="term" value="F:DNA binding"/>
    <property type="evidence" value="ECO:0007669"/>
    <property type="project" value="UniProtKB-KW"/>
</dbReference>
<feature type="domain" description="C2H2-type" evidence="13">
    <location>
        <begin position="515"/>
        <end position="543"/>
    </location>
</feature>
<evidence type="ECO:0000256" key="4">
    <source>
        <dbReference type="ARBA" id="ARBA00022737"/>
    </source>
</evidence>
<feature type="compositionally biased region" description="Acidic residues" evidence="12">
    <location>
        <begin position="733"/>
        <end position="747"/>
    </location>
</feature>
<keyword evidence="10" id="KW-0539">Nucleus</keyword>
<comment type="subcellular location">
    <subcellularLocation>
        <location evidence="1">Nucleus</location>
    </subcellularLocation>
</comment>
<feature type="domain" description="C2H2-type" evidence="13">
    <location>
        <begin position="545"/>
        <end position="573"/>
    </location>
</feature>
<dbReference type="KEGG" id="lak:106181394"/>
<feature type="region of interest" description="Disordered" evidence="12">
    <location>
        <begin position="1"/>
        <end position="31"/>
    </location>
</feature>
<name>A0A1S3KFF3_LINAN</name>
<keyword evidence="3" id="KW-0479">Metal-binding</keyword>
<dbReference type="PROSITE" id="PS50157">
    <property type="entry name" value="ZINC_FINGER_C2H2_2"/>
    <property type="match status" value="4"/>
</dbReference>
<evidence type="ECO:0000256" key="10">
    <source>
        <dbReference type="ARBA" id="ARBA00023242"/>
    </source>
</evidence>
<dbReference type="GO" id="GO:0005634">
    <property type="term" value="C:nucleus"/>
    <property type="evidence" value="ECO:0007669"/>
    <property type="project" value="UniProtKB-SubCell"/>
</dbReference>
<feature type="domain" description="C2H2-type" evidence="13">
    <location>
        <begin position="652"/>
        <end position="675"/>
    </location>
</feature>
<evidence type="ECO:0000256" key="9">
    <source>
        <dbReference type="ARBA" id="ARBA00023163"/>
    </source>
</evidence>
<evidence type="ECO:0000256" key="5">
    <source>
        <dbReference type="ARBA" id="ARBA00022771"/>
    </source>
</evidence>
<keyword evidence="8" id="KW-0238">DNA-binding</keyword>
<feature type="compositionally biased region" description="Low complexity" evidence="12">
    <location>
        <begin position="752"/>
        <end position="765"/>
    </location>
</feature>
<keyword evidence="6" id="KW-0862">Zinc</keyword>
<evidence type="ECO:0000256" key="3">
    <source>
        <dbReference type="ARBA" id="ARBA00022723"/>
    </source>
</evidence>
<reference evidence="15" key="1">
    <citation type="submission" date="2025-08" db="UniProtKB">
        <authorList>
            <consortium name="RefSeq"/>
        </authorList>
    </citation>
    <scope>IDENTIFICATION</scope>
    <source>
        <tissue evidence="15">Gonads</tissue>
    </source>
</reference>
<dbReference type="GeneID" id="106181394"/>
<accession>A0A1S3KFF3</accession>
<protein>
    <submittedName>
        <fullName evidence="15">Protein suppressor of hairy wing</fullName>
    </submittedName>
</protein>
<dbReference type="RefSeq" id="XP_013421217.1">
    <property type="nucleotide sequence ID" value="XM_013565763.1"/>
</dbReference>
<dbReference type="GO" id="GO:0008270">
    <property type="term" value="F:zinc ion binding"/>
    <property type="evidence" value="ECO:0007669"/>
    <property type="project" value="UniProtKB-KW"/>
</dbReference>
<dbReference type="PROSITE" id="PS00028">
    <property type="entry name" value="ZINC_FINGER_C2H2_1"/>
    <property type="match status" value="5"/>
</dbReference>
<evidence type="ECO:0000256" key="6">
    <source>
        <dbReference type="ARBA" id="ARBA00022833"/>
    </source>
</evidence>
<dbReference type="InterPro" id="IPR050888">
    <property type="entry name" value="ZnF_C2H2-type_TF"/>
</dbReference>
<feature type="compositionally biased region" description="Basic and acidic residues" evidence="12">
    <location>
        <begin position="1"/>
        <end position="14"/>
    </location>
</feature>
<dbReference type="InterPro" id="IPR013087">
    <property type="entry name" value="Znf_C2H2_type"/>
</dbReference>
<keyword evidence="4" id="KW-0677">Repeat</keyword>
<dbReference type="SUPFAM" id="SSF57667">
    <property type="entry name" value="beta-beta-alpha zinc fingers"/>
    <property type="match status" value="2"/>
</dbReference>
<evidence type="ECO:0000256" key="8">
    <source>
        <dbReference type="ARBA" id="ARBA00023125"/>
    </source>
</evidence>
<evidence type="ECO:0000256" key="1">
    <source>
        <dbReference type="ARBA" id="ARBA00004123"/>
    </source>
</evidence>
<proteinExistence type="inferred from homology"/>
<dbReference type="OrthoDB" id="7757538at2759"/>
<feature type="compositionally biased region" description="Basic residues" evidence="12">
    <location>
        <begin position="716"/>
        <end position="727"/>
    </location>
</feature>
<feature type="compositionally biased region" description="Acidic residues" evidence="12">
    <location>
        <begin position="792"/>
        <end position="802"/>
    </location>
</feature>
<keyword evidence="14" id="KW-1185">Reference proteome</keyword>
<dbReference type="SMART" id="SM00355">
    <property type="entry name" value="ZnF_C2H2"/>
    <property type="match status" value="9"/>
</dbReference>
<feature type="compositionally biased region" description="Basic and acidic residues" evidence="12">
    <location>
        <begin position="808"/>
        <end position="828"/>
    </location>
</feature>
<comment type="similarity">
    <text evidence="2">Belongs to the krueppel C2H2-type zinc-finger protein family.</text>
</comment>
<evidence type="ECO:0000256" key="7">
    <source>
        <dbReference type="ARBA" id="ARBA00023015"/>
    </source>
</evidence>
<feature type="region of interest" description="Disordered" evidence="12">
    <location>
        <begin position="694"/>
        <end position="828"/>
    </location>
</feature>
<gene>
    <name evidence="15" type="primary">LOC106181394</name>
</gene>
<dbReference type="InterPro" id="IPR036236">
    <property type="entry name" value="Znf_C2H2_sf"/>
</dbReference>
<dbReference type="Proteomes" id="UP000085678">
    <property type="component" value="Unplaced"/>
</dbReference>
<keyword evidence="5 11" id="KW-0863">Zinc-finger</keyword>
<evidence type="ECO:0000256" key="11">
    <source>
        <dbReference type="PROSITE-ProRule" id="PRU00042"/>
    </source>
</evidence>
<evidence type="ECO:0000256" key="2">
    <source>
        <dbReference type="ARBA" id="ARBA00006991"/>
    </source>
</evidence>
<sequence>MAAEVSSDKSKYNLEETFSVKTEPGHNGHLFNGEPNRLPEGMTKAPDTEICCVDGPCTFSEIKEEPNEQCSSWSTATSSDSCGNETISSALKVEPGDDTSVHVHNCQDIKTEFKQESLNDSVYAGTPEQSITIDRKNSSIPIAHVQDSKEFTRPPSVGSFSGQEAACPLCSACGGFYNYPGNEENAPPAKQDMKVFCCCVESKDFISNIKTDPEQGNGCCFSIQDQSSIVKVEPKFSSHGSAMVRPQVNWTGHYFGQNTHNIPAHHHNFTSYFPPAFICYPMQQTPRYSLSMQTRRGFMQYQRWRAALPYLNYRGPHHPHLMPYPVRSYPAIGYQMNYCHEKSGSEDTPVVIGYKFNELYQGRVYSILFDCKSCNKVIGGGIELEKHAVFSHEIGSEFACSCGIPYSKLSSLNAMSHVTDHHGEGKKSVCMVCEKSIPTPDLKEHYWHEHGPGVCPFPCNLCGWKGFFRTEYYKHMRKDHNLRYVAACQHCDLKFENFPSLRKHVKEKHPVQVMHVCEICGYKNKKRYHLKQHKAQCHSNSEQQQPCDKCDRIFLSLKSLQKHKKIFHAVEQEMCEECGLGFYNWENHIDRYHQKKFLCDICGNFVVGSGKIQHMRSHLDIKLYACDLCDREFTRKDNLEKHIRVHTGKVIKECEYCGKGFVNHSNWKLHTRRHAEIGHEKPDKPDPSLCLVEARKKKNGKSGTSKQKNNMDSKKRPPLKRPRKHVSKGVSDCDTDTDSDSNSDSDDCVIMTGSESDSDTSTGSGRKSTFTRRETSRGLKRKAQKLTSYVEIDSETETEEDTTNNFCPDEKSRSDSDDSQSYEKVDLDGKDRTEMANSKDVYFLKQNSEVTNDVKLRQTCKVLLIRVEEMC</sequence>
<dbReference type="FunFam" id="3.30.160.60:FF:001156">
    <property type="entry name" value="Zinc finger protein 407"/>
    <property type="match status" value="1"/>
</dbReference>
<feature type="domain" description="C2H2-type" evidence="13">
    <location>
        <begin position="624"/>
        <end position="651"/>
    </location>
</feature>
<dbReference type="Pfam" id="PF00096">
    <property type="entry name" value="zf-C2H2"/>
    <property type="match status" value="2"/>
</dbReference>
<evidence type="ECO:0000256" key="12">
    <source>
        <dbReference type="SAM" id="MobiDB-lite"/>
    </source>
</evidence>